<dbReference type="RefSeq" id="WP_045526017.1">
    <property type="nucleotide sequence ID" value="NZ_CP011043.1"/>
</dbReference>
<dbReference type="EMBL" id="CP011043">
    <property type="protein sequence ID" value="AJW77777.1"/>
    <property type="molecule type" value="Genomic_DNA"/>
</dbReference>
<dbReference type="PANTHER" id="PTHR30627:SF24">
    <property type="entry name" value="PENICILLIN-BINDING PROTEIN 4B"/>
    <property type="match status" value="1"/>
</dbReference>
<dbReference type="EMBL" id="QWEA01000001">
    <property type="protein sequence ID" value="RIJ45144.1"/>
    <property type="molecule type" value="Genomic_DNA"/>
</dbReference>
<evidence type="ECO:0000259" key="2">
    <source>
        <dbReference type="Pfam" id="PF21922"/>
    </source>
</evidence>
<dbReference type="InterPro" id="IPR012338">
    <property type="entry name" value="Beta-lactam/transpept-like"/>
</dbReference>
<sequence>MNRELKRVSVFVLAMFVALFVAASVIQVVSAPTLQADPRNSRTIIASYSAERGSILVDGTPIASSVPVDDRYKFLRTYAQPDLYSAVTGYYTLGQGSTGLEDSMNDVLSGTSGTQFFDSLTRTFTGQDPKGASVELTIDPKVQQAAYDALGSLQGSVVAIEPKTGRILAMVSKPGYDPNTLASHDRAAVQQSYSSLLEDPASPIINRAVNSLNPPGSTFKLITAAAAIESGQYTPDSLLPNPPTFTLPGTGTVITNAGEGACGPEAEVSIATALRLSCNIPFAQLGIALGSERIAAMADAFGYGKSIDVPMASAKSVFSPDLDDAQTAQSAFGQLDVRATPLQTAMVTAGIANGGEVMKPSVVDSVLNPDLSELSGFSPSRFADPISKETADTMTRMMIDDVQSGVASNARISGVDVAGKTGTAQNGSDDPYTLWFTGFAPAADPQVAVAVLVEDGGGRGRSGSGNTLAAPVAKKVIEAVLDR</sequence>
<dbReference type="OrthoDB" id="9766847at2"/>
<dbReference type="GO" id="GO:0008658">
    <property type="term" value="F:penicillin binding"/>
    <property type="evidence" value="ECO:0007669"/>
    <property type="project" value="InterPro"/>
</dbReference>
<evidence type="ECO:0000313" key="6">
    <source>
        <dbReference type="Proteomes" id="UP000266634"/>
    </source>
</evidence>
<reference evidence="3 5" key="1">
    <citation type="journal article" date="2015" name="Genome Announc.">
        <title>Complete Genome Sequence of Clavibacter michiganensis subsp. insidiosus R1-1 Using PacBio Single-Molecule Real-Time Technology.</title>
        <authorList>
            <person name="Lu Y."/>
            <person name="Samac D.A."/>
            <person name="Glazebrook J."/>
            <person name="Ishimaru C.A."/>
        </authorList>
    </citation>
    <scope>NUCLEOTIDE SEQUENCE [LARGE SCALE GENOMIC DNA]</scope>
    <source>
        <strain evidence="3 5">R1-1</strain>
    </source>
</reference>
<dbReference type="InterPro" id="IPR050515">
    <property type="entry name" value="Beta-lactam/transpept"/>
</dbReference>
<dbReference type="InterPro" id="IPR001460">
    <property type="entry name" value="PCN-bd_Tpept"/>
</dbReference>
<dbReference type="KEGG" id="cmh:VO01_00100"/>
<dbReference type="PATRIC" id="fig|33014.5.peg.18"/>
<protein>
    <submittedName>
        <fullName evidence="3">Cell division protein FtsI</fullName>
    </submittedName>
    <submittedName>
        <fullName evidence="4">Penicillin-binding protein 2</fullName>
    </submittedName>
</protein>
<dbReference type="Pfam" id="PF00905">
    <property type="entry name" value="Transpeptidase"/>
    <property type="match status" value="1"/>
</dbReference>
<evidence type="ECO:0000313" key="5">
    <source>
        <dbReference type="Proteomes" id="UP000032604"/>
    </source>
</evidence>
<dbReference type="GO" id="GO:0071972">
    <property type="term" value="F:peptidoglycan L,D-transpeptidase activity"/>
    <property type="evidence" value="ECO:0007669"/>
    <property type="project" value="TreeGrafter"/>
</dbReference>
<dbReference type="PANTHER" id="PTHR30627">
    <property type="entry name" value="PEPTIDOGLYCAN D,D-TRANSPEPTIDASE"/>
    <property type="match status" value="1"/>
</dbReference>
<evidence type="ECO:0000313" key="4">
    <source>
        <dbReference type="EMBL" id="RIJ45144.1"/>
    </source>
</evidence>
<dbReference type="AlphaFoldDB" id="A0A0D5CEV0"/>
<keyword evidence="3" id="KW-0132">Cell division</keyword>
<feature type="domain" description="Penicillin binding protein A dimerisation" evidence="2">
    <location>
        <begin position="52"/>
        <end position="134"/>
    </location>
</feature>
<evidence type="ECO:0000313" key="3">
    <source>
        <dbReference type="EMBL" id="AJW77777.1"/>
    </source>
</evidence>
<reference evidence="4 6" key="2">
    <citation type="submission" date="2018-08" db="EMBL/GenBank/DDBJ databases">
        <title>Genome Sequence of Clavibacter michiganensis Subspecies type strains, and the Atypical Peach-Colored Strains Isolated from Tomato.</title>
        <authorList>
            <person name="Osdaghi E."/>
            <person name="Portier P."/>
            <person name="Briand M."/>
            <person name="Jacques M.-A."/>
        </authorList>
    </citation>
    <scope>NUCLEOTIDE SEQUENCE [LARGE SCALE GENOMIC DNA]</scope>
    <source>
        <strain evidence="4 6">CFBP 6488</strain>
    </source>
</reference>
<dbReference type="SUPFAM" id="SSF56601">
    <property type="entry name" value="beta-lactamase/transpeptidase-like"/>
    <property type="match status" value="1"/>
</dbReference>
<dbReference type="GO" id="GO:0071555">
    <property type="term" value="P:cell wall organization"/>
    <property type="evidence" value="ECO:0007669"/>
    <property type="project" value="TreeGrafter"/>
</dbReference>
<dbReference type="InterPro" id="IPR054120">
    <property type="entry name" value="PBPA_dimer"/>
</dbReference>
<dbReference type="HOGENOM" id="CLU_009289_1_0_11"/>
<gene>
    <name evidence="4" type="ORF">DZF93_00150</name>
    <name evidence="3" type="ORF">VO01_00100</name>
</gene>
<dbReference type="Gene3D" id="3.90.1310.10">
    <property type="entry name" value="Penicillin-binding protein 2a (Domain 2)"/>
    <property type="match status" value="1"/>
</dbReference>
<dbReference type="Gene3D" id="3.40.710.10">
    <property type="entry name" value="DD-peptidase/beta-lactamase superfamily"/>
    <property type="match status" value="1"/>
</dbReference>
<dbReference type="GO" id="GO:0005886">
    <property type="term" value="C:plasma membrane"/>
    <property type="evidence" value="ECO:0007669"/>
    <property type="project" value="TreeGrafter"/>
</dbReference>
<accession>A0A0D5CEV0</accession>
<dbReference type="Proteomes" id="UP000032604">
    <property type="component" value="Chromosome"/>
</dbReference>
<dbReference type="Pfam" id="PF21922">
    <property type="entry name" value="PBP_dimer_2"/>
    <property type="match status" value="1"/>
</dbReference>
<dbReference type="Proteomes" id="UP000266634">
    <property type="component" value="Unassembled WGS sequence"/>
</dbReference>
<name>A0A0D5CEV0_9MICO</name>
<keyword evidence="3" id="KW-0131">Cell cycle</keyword>
<evidence type="ECO:0000259" key="1">
    <source>
        <dbReference type="Pfam" id="PF00905"/>
    </source>
</evidence>
<proteinExistence type="predicted"/>
<dbReference type="GO" id="GO:0051301">
    <property type="term" value="P:cell division"/>
    <property type="evidence" value="ECO:0007669"/>
    <property type="project" value="UniProtKB-KW"/>
</dbReference>
<organism evidence="3 5">
    <name type="scientific">Clavibacter michiganensis subsp. insidiosus</name>
    <dbReference type="NCBI Taxonomy" id="33014"/>
    <lineage>
        <taxon>Bacteria</taxon>
        <taxon>Bacillati</taxon>
        <taxon>Actinomycetota</taxon>
        <taxon>Actinomycetes</taxon>
        <taxon>Micrococcales</taxon>
        <taxon>Microbacteriaceae</taxon>
        <taxon>Clavibacter</taxon>
    </lineage>
</organism>
<feature type="domain" description="Penicillin-binding protein transpeptidase" evidence="1">
    <location>
        <begin position="155"/>
        <end position="478"/>
    </location>
</feature>